<gene>
    <name evidence="1" type="ORF">MUK42_36695</name>
</gene>
<dbReference type="EMBL" id="CP097502">
    <property type="protein sequence ID" value="URD72250.1"/>
    <property type="molecule type" value="Genomic_DNA"/>
</dbReference>
<dbReference type="InterPro" id="IPR027417">
    <property type="entry name" value="P-loop_NTPase"/>
</dbReference>
<name>A0A9E7E840_9LILI</name>
<evidence type="ECO:0000313" key="1">
    <source>
        <dbReference type="EMBL" id="URD72250.1"/>
    </source>
</evidence>
<reference evidence="1" key="1">
    <citation type="submission" date="2022-05" db="EMBL/GenBank/DDBJ databases">
        <title>The Musa troglodytarum L. genome provides insights into the mechanism of non-climacteric behaviour and enrichment of carotenoids.</title>
        <authorList>
            <person name="Wang J."/>
        </authorList>
    </citation>
    <scope>NUCLEOTIDE SEQUENCE</scope>
    <source>
        <tissue evidence="1">Leaf</tissue>
    </source>
</reference>
<organism evidence="1 2">
    <name type="scientific">Musa troglodytarum</name>
    <name type="common">fe'i banana</name>
    <dbReference type="NCBI Taxonomy" id="320322"/>
    <lineage>
        <taxon>Eukaryota</taxon>
        <taxon>Viridiplantae</taxon>
        <taxon>Streptophyta</taxon>
        <taxon>Embryophyta</taxon>
        <taxon>Tracheophyta</taxon>
        <taxon>Spermatophyta</taxon>
        <taxon>Magnoliopsida</taxon>
        <taxon>Liliopsida</taxon>
        <taxon>Zingiberales</taxon>
        <taxon>Musaceae</taxon>
        <taxon>Musa</taxon>
    </lineage>
</organism>
<protein>
    <submittedName>
        <fullName evidence="1">Resistance protein</fullName>
    </submittedName>
</protein>
<keyword evidence="2" id="KW-1185">Reference proteome</keyword>
<accession>A0A9E7E840</accession>
<dbReference type="Gene3D" id="3.40.50.300">
    <property type="entry name" value="P-loop containing nucleotide triphosphate hydrolases"/>
    <property type="match status" value="1"/>
</dbReference>
<dbReference type="Proteomes" id="UP001055439">
    <property type="component" value="Chromosome 1"/>
</dbReference>
<evidence type="ECO:0000313" key="2">
    <source>
        <dbReference type="Proteomes" id="UP001055439"/>
    </source>
</evidence>
<dbReference type="AlphaFoldDB" id="A0A9E7E840"/>
<dbReference type="SUPFAM" id="SSF52540">
    <property type="entry name" value="P-loop containing nucleoside triphosphate hydrolases"/>
    <property type="match status" value="1"/>
</dbReference>
<proteinExistence type="predicted"/>
<sequence>MALALDLDRVLLHILPMPAMMAQGRLLGMPNHMEMIRGRLWAINGTILDAQLRALKEPELEERVTYVGAAIVDVVDLLGRILDWHPRGELKEMARRLNYLVRRGSLLGLSKEIMESVDPRQEEEYSAVLREEVVGRNEDVEKIINVLQQQQSGDRDEWLLIDGGDGRTTFARLIYHHSWVHDHFQHRIWVDVPNIASLDPMWIMREFTRSITGEACEDIWLESMEANTSSFWMISTSRRRTRMSGSNRRTFYCSSAHRGVPRWSFLTCILVSINWGPPSERIPWDTLPRMIGSTCA</sequence>